<proteinExistence type="predicted"/>
<dbReference type="RefSeq" id="WP_290316141.1">
    <property type="nucleotide sequence ID" value="NZ_JAUFPN010000080.1"/>
</dbReference>
<sequence>MLKTTHPAPKIEILSLKGGVLLLQLQDALISPVSGRNLGILSLRGIQSEECDSLSQGSCRAWILIQDLAVHSGCQRNGGDVRLPIALWQSLA</sequence>
<name>A0ABT8A3U7_9PROT</name>
<protein>
    <submittedName>
        <fullName evidence="1">Uncharacterized protein</fullName>
    </submittedName>
</protein>
<gene>
    <name evidence="1" type="ORF">QWZ14_08205</name>
</gene>
<evidence type="ECO:0000313" key="1">
    <source>
        <dbReference type="EMBL" id="MDN3564348.1"/>
    </source>
</evidence>
<dbReference type="Proteomes" id="UP001529369">
    <property type="component" value="Unassembled WGS sequence"/>
</dbReference>
<reference evidence="2" key="1">
    <citation type="journal article" date="2019" name="Int. J. Syst. Evol. Microbiol.">
        <title>The Global Catalogue of Microorganisms (GCM) 10K type strain sequencing project: providing services to taxonomists for standard genome sequencing and annotation.</title>
        <authorList>
            <consortium name="The Broad Institute Genomics Platform"/>
            <consortium name="The Broad Institute Genome Sequencing Center for Infectious Disease"/>
            <person name="Wu L."/>
            <person name="Ma J."/>
        </authorList>
    </citation>
    <scope>NUCLEOTIDE SEQUENCE [LARGE SCALE GENOMIC DNA]</scope>
    <source>
        <strain evidence="2">CECT 7131</strain>
    </source>
</reference>
<organism evidence="1 2">
    <name type="scientific">Paeniroseomonas aquatica</name>
    <dbReference type="NCBI Taxonomy" id="373043"/>
    <lineage>
        <taxon>Bacteria</taxon>
        <taxon>Pseudomonadati</taxon>
        <taxon>Pseudomonadota</taxon>
        <taxon>Alphaproteobacteria</taxon>
        <taxon>Acetobacterales</taxon>
        <taxon>Acetobacteraceae</taxon>
        <taxon>Paeniroseomonas</taxon>
    </lineage>
</organism>
<dbReference type="EMBL" id="JAUFPN010000080">
    <property type="protein sequence ID" value="MDN3564348.1"/>
    <property type="molecule type" value="Genomic_DNA"/>
</dbReference>
<keyword evidence="2" id="KW-1185">Reference proteome</keyword>
<evidence type="ECO:0000313" key="2">
    <source>
        <dbReference type="Proteomes" id="UP001529369"/>
    </source>
</evidence>
<comment type="caution">
    <text evidence="1">The sequence shown here is derived from an EMBL/GenBank/DDBJ whole genome shotgun (WGS) entry which is preliminary data.</text>
</comment>
<accession>A0ABT8A3U7</accession>